<evidence type="ECO:0000259" key="1">
    <source>
        <dbReference type="Pfam" id="PF06259"/>
    </source>
</evidence>
<dbReference type="SUPFAM" id="SSF140453">
    <property type="entry name" value="EsxAB dimer-like"/>
    <property type="match status" value="1"/>
</dbReference>
<gene>
    <name evidence="2" type="ORF">TEK04_12685</name>
</gene>
<dbReference type="Pfam" id="PF06259">
    <property type="entry name" value="Abhydrolase_8"/>
    <property type="match status" value="1"/>
</dbReference>
<reference evidence="2 3" key="1">
    <citation type="submission" date="2024-03" db="EMBL/GenBank/DDBJ databases">
        <title>Draft genome sequence of Klenkia sp. LSe6-5.</title>
        <authorList>
            <person name="Duangmal K."/>
            <person name="Chantavorakit T."/>
        </authorList>
    </citation>
    <scope>NUCLEOTIDE SEQUENCE [LARGE SCALE GENOMIC DNA]</scope>
    <source>
        <strain evidence="2 3">LSe6-5</strain>
    </source>
</reference>
<protein>
    <submittedName>
        <fullName evidence="2">Alpha/beta hydrolase</fullName>
    </submittedName>
</protein>
<keyword evidence="3" id="KW-1185">Reference proteome</keyword>
<dbReference type="InterPro" id="IPR036689">
    <property type="entry name" value="ESAT-6-like_sf"/>
</dbReference>
<sequence>MTTGLSAVESWDLPALRGSVAELGGVPDQLAGWRGRLDGLRGRLRAADLWSGPAADVAATALVELSSVAGEVQHALVASADHLELVAVQAASAQEEVAAARAAAAGGPVELTDSGQVPPVAAPGMAEDQLLALAERERAASWAEAHARSALSAADAVLAGAQAAVAALHALDPGPVGAGFDGLAAAAAAVQPPPTVPTGPPSEVAAWWDGLTPAQRQAAVVADPAAVGARDGLPAWARDQANRLLLDDALAHPGRPGYDVAQQTAAQLAALATGSADRPGQLLRFDPGRDLVVVSVGDLDTAQAVGVLVPGMGTTPADLPALVHDASAVGELAVAAAPGLAVATVVWLGYRTPTVATVASSRAARLGGLALDAALDGLAAARGAAAAAGGPPPPRTTVLAHSYGTVVTGWAARAEGPLAADAVALLGSPGLPVVDASGLEVAEVHGAWTPFDPISYLGRFGASPSDPGFGDTPLPVTPVQLHTEYYDEHFPTVAALGEVVAGSRTGE</sequence>
<dbReference type="InterPro" id="IPR010427">
    <property type="entry name" value="DUF1023"/>
</dbReference>
<dbReference type="Proteomes" id="UP001361570">
    <property type="component" value="Unassembled WGS sequence"/>
</dbReference>
<dbReference type="EMBL" id="JBAPLU010000011">
    <property type="protein sequence ID" value="MEI4272580.1"/>
    <property type="molecule type" value="Genomic_DNA"/>
</dbReference>
<accession>A0ABU8DV54</accession>
<dbReference type="RefSeq" id="WP_336404710.1">
    <property type="nucleotide sequence ID" value="NZ_JBAPLU010000011.1"/>
</dbReference>
<organism evidence="2 3">
    <name type="scientific">Klenkia sesuvii</name>
    <dbReference type="NCBI Taxonomy" id="3103137"/>
    <lineage>
        <taxon>Bacteria</taxon>
        <taxon>Bacillati</taxon>
        <taxon>Actinomycetota</taxon>
        <taxon>Actinomycetes</taxon>
        <taxon>Geodermatophilales</taxon>
        <taxon>Geodermatophilaceae</taxon>
        <taxon>Klenkia</taxon>
    </lineage>
</organism>
<feature type="domain" description="DUF1023" evidence="1">
    <location>
        <begin position="286"/>
        <end position="460"/>
    </location>
</feature>
<dbReference type="GO" id="GO:0016787">
    <property type="term" value="F:hydrolase activity"/>
    <property type="evidence" value="ECO:0007669"/>
    <property type="project" value="UniProtKB-KW"/>
</dbReference>
<name>A0ABU8DV54_9ACTN</name>
<proteinExistence type="predicted"/>
<comment type="caution">
    <text evidence="2">The sequence shown here is derived from an EMBL/GenBank/DDBJ whole genome shotgun (WGS) entry which is preliminary data.</text>
</comment>
<keyword evidence="2" id="KW-0378">Hydrolase</keyword>
<evidence type="ECO:0000313" key="2">
    <source>
        <dbReference type="EMBL" id="MEI4272580.1"/>
    </source>
</evidence>
<evidence type="ECO:0000313" key="3">
    <source>
        <dbReference type="Proteomes" id="UP001361570"/>
    </source>
</evidence>